<name>A0A3Q7FNL8_SOLLC</name>
<dbReference type="InParanoid" id="A0A3Q7FNL8"/>
<sequence>MKKRFGGDIEIGENLKMDEFNDLLVHIKILYQICITIHNSERKSAAQATYQLSHPCDFISYYYPTFIHLHLLMQ</sequence>
<accession>A0A3Q7FNL8</accession>
<proteinExistence type="predicted"/>
<organism evidence="1">
    <name type="scientific">Solanum lycopersicum</name>
    <name type="common">Tomato</name>
    <name type="synonym">Lycopersicon esculentum</name>
    <dbReference type="NCBI Taxonomy" id="4081"/>
    <lineage>
        <taxon>Eukaryota</taxon>
        <taxon>Viridiplantae</taxon>
        <taxon>Streptophyta</taxon>
        <taxon>Embryophyta</taxon>
        <taxon>Tracheophyta</taxon>
        <taxon>Spermatophyta</taxon>
        <taxon>Magnoliopsida</taxon>
        <taxon>eudicotyledons</taxon>
        <taxon>Gunneridae</taxon>
        <taxon>Pentapetalae</taxon>
        <taxon>asterids</taxon>
        <taxon>lamiids</taxon>
        <taxon>Solanales</taxon>
        <taxon>Solanaceae</taxon>
        <taxon>Solanoideae</taxon>
        <taxon>Solaneae</taxon>
        <taxon>Solanum</taxon>
        <taxon>Solanum subgen. Lycopersicon</taxon>
    </lineage>
</organism>
<reference evidence="1" key="2">
    <citation type="submission" date="2019-01" db="UniProtKB">
        <authorList>
            <consortium name="EnsemblPlants"/>
        </authorList>
    </citation>
    <scope>IDENTIFICATION</scope>
    <source>
        <strain evidence="1">cv. Heinz 1706</strain>
    </source>
</reference>
<dbReference type="Gramene" id="Solyc03g111020.3.1">
    <property type="protein sequence ID" value="Solyc03g111020.3.1.1"/>
    <property type="gene ID" value="Solyc03g111020.3"/>
</dbReference>
<protein>
    <submittedName>
        <fullName evidence="1">Uncharacterized protein</fullName>
    </submittedName>
</protein>
<dbReference type="Proteomes" id="UP000004994">
    <property type="component" value="Chromosome 3"/>
</dbReference>
<dbReference type="EnsemblPlants" id="Solyc03g111020.3.1">
    <property type="protein sequence ID" value="Solyc03g111020.3.1.1"/>
    <property type="gene ID" value="Solyc03g111020.3"/>
</dbReference>
<reference evidence="1" key="1">
    <citation type="journal article" date="2012" name="Nature">
        <title>The tomato genome sequence provides insights into fleshy fruit evolution.</title>
        <authorList>
            <consortium name="Tomato Genome Consortium"/>
        </authorList>
    </citation>
    <scope>NUCLEOTIDE SEQUENCE [LARGE SCALE GENOMIC DNA]</scope>
    <source>
        <strain evidence="1">cv. Heinz 1706</strain>
    </source>
</reference>
<keyword evidence="2" id="KW-1185">Reference proteome</keyword>
<evidence type="ECO:0000313" key="1">
    <source>
        <dbReference type="EnsemblPlants" id="Solyc03g111020.3.1.1"/>
    </source>
</evidence>
<dbReference type="PaxDb" id="4081-Solyc03g111020.2.1"/>
<dbReference type="AlphaFoldDB" id="A0A3Q7FNL8"/>
<evidence type="ECO:0000313" key="2">
    <source>
        <dbReference type="Proteomes" id="UP000004994"/>
    </source>
</evidence>